<evidence type="ECO:0000313" key="10">
    <source>
        <dbReference type="EMBL" id="CAF0965441.1"/>
    </source>
</evidence>
<dbReference type="PROSITE" id="PS50262">
    <property type="entry name" value="G_PROTEIN_RECEP_F1_2"/>
    <property type="match status" value="1"/>
</dbReference>
<evidence type="ECO:0000256" key="6">
    <source>
        <dbReference type="ARBA" id="ARBA00023170"/>
    </source>
</evidence>
<evidence type="ECO:0000256" key="1">
    <source>
        <dbReference type="ARBA" id="ARBA00004141"/>
    </source>
</evidence>
<evidence type="ECO:0000256" key="7">
    <source>
        <dbReference type="ARBA" id="ARBA00023224"/>
    </source>
</evidence>
<sequence length="442" mass="51867">MEINDTLERDIDFLKDFLTNNKETDTIDIDNSVVSIIIGTIGFIFNALAILIFSVSIIFRHSTFRCYIYTFIIVHCICIFSQTWSYLLFHIGNHNHLCKWNTFLQQTSSTCSLWIMVLLSSERAFTFIQPYKVKKLFTLKLTCTILIIIILISLLLHIDELLVIRISSFRWISFSFGICSIVRDRKYFDIKIKILLYSISFILPFLLNSIFDIYICRQICIRRKKMSNIKINKYRLEKKTKYLSLTHEITLTLLCLSIWLLLTYFPFRLYYLLVSYNFIDYAKDKSLLMLIVRYNLLVYLAFSPSLYVILSPTLRNEIKHRLRYHKVILHLNGRYRNKENDQREQDILISTTLCVTAPVKITRTVKNLTQVVLYTDSSSAQNVSEVEQINLPVLIHKTAKNTPISKLNFALIRSAKSEPLLNFRNNIIVEMCRSSSDTILKT</sequence>
<evidence type="ECO:0000256" key="3">
    <source>
        <dbReference type="ARBA" id="ARBA00022989"/>
    </source>
</evidence>
<feature type="transmembrane region" description="Helical" evidence="8">
    <location>
        <begin position="137"/>
        <end position="158"/>
    </location>
</feature>
<dbReference type="OrthoDB" id="9998474at2759"/>
<dbReference type="AlphaFoldDB" id="A0A814EC79"/>
<accession>A0A814EC79</accession>
<dbReference type="Gene3D" id="1.20.1070.10">
    <property type="entry name" value="Rhodopsin 7-helix transmembrane proteins"/>
    <property type="match status" value="1"/>
</dbReference>
<keyword evidence="3 8" id="KW-1133">Transmembrane helix</keyword>
<feature type="transmembrane region" description="Helical" evidence="8">
    <location>
        <begin position="194"/>
        <end position="216"/>
    </location>
</feature>
<keyword evidence="6" id="KW-0675">Receptor</keyword>
<name>A0A814EC79_9BILA</name>
<dbReference type="PANTHER" id="PTHR24243">
    <property type="entry name" value="G-PROTEIN COUPLED RECEPTOR"/>
    <property type="match status" value="1"/>
</dbReference>
<dbReference type="SUPFAM" id="SSF81321">
    <property type="entry name" value="Family A G protein-coupled receptor-like"/>
    <property type="match status" value="1"/>
</dbReference>
<evidence type="ECO:0000313" key="11">
    <source>
        <dbReference type="EMBL" id="CAF3739074.1"/>
    </source>
</evidence>
<comment type="subcellular location">
    <subcellularLocation>
        <location evidence="1">Membrane</location>
        <topology evidence="1">Multi-pass membrane protein</topology>
    </subcellularLocation>
</comment>
<keyword evidence="12" id="KW-1185">Reference proteome</keyword>
<feature type="transmembrane region" description="Helical" evidence="8">
    <location>
        <begin position="107"/>
        <end position="125"/>
    </location>
</feature>
<evidence type="ECO:0000313" key="12">
    <source>
        <dbReference type="Proteomes" id="UP000663829"/>
    </source>
</evidence>
<keyword evidence="7" id="KW-0807">Transducer</keyword>
<keyword evidence="5 8" id="KW-0472">Membrane</keyword>
<gene>
    <name evidence="10" type="ORF">GPM918_LOCUS11952</name>
    <name evidence="11" type="ORF">SRO942_LOCUS11953</name>
</gene>
<proteinExistence type="predicted"/>
<evidence type="ECO:0000256" key="8">
    <source>
        <dbReference type="SAM" id="Phobius"/>
    </source>
</evidence>
<organism evidence="10 12">
    <name type="scientific">Didymodactylos carnosus</name>
    <dbReference type="NCBI Taxonomy" id="1234261"/>
    <lineage>
        <taxon>Eukaryota</taxon>
        <taxon>Metazoa</taxon>
        <taxon>Spiralia</taxon>
        <taxon>Gnathifera</taxon>
        <taxon>Rotifera</taxon>
        <taxon>Eurotatoria</taxon>
        <taxon>Bdelloidea</taxon>
        <taxon>Philodinida</taxon>
        <taxon>Philodinidae</taxon>
        <taxon>Didymodactylos</taxon>
    </lineage>
</organism>
<feature type="domain" description="G-protein coupled receptors family 1 profile" evidence="9">
    <location>
        <begin position="45"/>
        <end position="307"/>
    </location>
</feature>
<dbReference type="EMBL" id="CAJNOQ010002560">
    <property type="protein sequence ID" value="CAF0965441.1"/>
    <property type="molecule type" value="Genomic_DNA"/>
</dbReference>
<dbReference type="GO" id="GO:0016020">
    <property type="term" value="C:membrane"/>
    <property type="evidence" value="ECO:0007669"/>
    <property type="project" value="UniProtKB-SubCell"/>
</dbReference>
<reference evidence="10" key="1">
    <citation type="submission" date="2021-02" db="EMBL/GenBank/DDBJ databases">
        <authorList>
            <person name="Nowell W R."/>
        </authorList>
    </citation>
    <scope>NUCLEOTIDE SEQUENCE</scope>
</reference>
<feature type="transmembrane region" description="Helical" evidence="8">
    <location>
        <begin position="33"/>
        <end position="59"/>
    </location>
</feature>
<keyword evidence="2 8" id="KW-0812">Transmembrane</keyword>
<feature type="transmembrane region" description="Helical" evidence="8">
    <location>
        <begin position="287"/>
        <end position="310"/>
    </location>
</feature>
<feature type="transmembrane region" description="Helical" evidence="8">
    <location>
        <begin position="242"/>
        <end position="267"/>
    </location>
</feature>
<evidence type="ECO:0000256" key="4">
    <source>
        <dbReference type="ARBA" id="ARBA00023040"/>
    </source>
</evidence>
<feature type="transmembrane region" description="Helical" evidence="8">
    <location>
        <begin position="66"/>
        <end position="87"/>
    </location>
</feature>
<dbReference type="InterPro" id="IPR017452">
    <property type="entry name" value="GPCR_Rhodpsn_7TM"/>
</dbReference>
<dbReference type="Proteomes" id="UP000663829">
    <property type="component" value="Unassembled WGS sequence"/>
</dbReference>
<protein>
    <recommendedName>
        <fullName evidence="9">G-protein coupled receptors family 1 profile domain-containing protein</fullName>
    </recommendedName>
</protein>
<keyword evidence="4" id="KW-0297">G-protein coupled receptor</keyword>
<dbReference type="Proteomes" id="UP000681722">
    <property type="component" value="Unassembled WGS sequence"/>
</dbReference>
<evidence type="ECO:0000256" key="2">
    <source>
        <dbReference type="ARBA" id="ARBA00022692"/>
    </source>
</evidence>
<evidence type="ECO:0000256" key="5">
    <source>
        <dbReference type="ARBA" id="ARBA00023136"/>
    </source>
</evidence>
<dbReference type="PANTHER" id="PTHR24243:SF208">
    <property type="entry name" value="PYROKININ-1 RECEPTOR"/>
    <property type="match status" value="1"/>
</dbReference>
<dbReference type="EMBL" id="CAJOBC010002560">
    <property type="protein sequence ID" value="CAF3739074.1"/>
    <property type="molecule type" value="Genomic_DNA"/>
</dbReference>
<comment type="caution">
    <text evidence="10">The sequence shown here is derived from an EMBL/GenBank/DDBJ whole genome shotgun (WGS) entry which is preliminary data.</text>
</comment>
<evidence type="ECO:0000259" key="9">
    <source>
        <dbReference type="PROSITE" id="PS50262"/>
    </source>
</evidence>
<dbReference type="GO" id="GO:0004930">
    <property type="term" value="F:G protein-coupled receptor activity"/>
    <property type="evidence" value="ECO:0007669"/>
    <property type="project" value="UniProtKB-KW"/>
</dbReference>